<sequence>MLLHFGICSLSYLFPFSSTGVAVRFPDRWRLCTPNIDRQNRCLLSPSQANVPVGRQLQTLNCNCYPSPPPTLNDFFTNSRKSKRFSRVLRVVRLFCIGQS</sequence>
<proteinExistence type="predicted"/>
<evidence type="ECO:0000256" key="1">
    <source>
        <dbReference type="SAM" id="SignalP"/>
    </source>
</evidence>
<comment type="caution">
    <text evidence="2">The sequence shown here is derived from an EMBL/GenBank/DDBJ whole genome shotgun (WGS) entry which is preliminary data.</text>
</comment>
<evidence type="ECO:0000313" key="2">
    <source>
        <dbReference type="EMBL" id="GIY40144.1"/>
    </source>
</evidence>
<feature type="chain" id="PRO_5043853758" description="Secreted protein" evidence="1">
    <location>
        <begin position="23"/>
        <end position="100"/>
    </location>
</feature>
<dbReference type="AlphaFoldDB" id="A0AAV4T1Z8"/>
<keyword evidence="3" id="KW-1185">Reference proteome</keyword>
<reference evidence="2 3" key="1">
    <citation type="submission" date="2021-06" db="EMBL/GenBank/DDBJ databases">
        <title>Caerostris darwini draft genome.</title>
        <authorList>
            <person name="Kono N."/>
            <person name="Arakawa K."/>
        </authorList>
    </citation>
    <scope>NUCLEOTIDE SEQUENCE [LARGE SCALE GENOMIC DNA]</scope>
</reference>
<evidence type="ECO:0000313" key="3">
    <source>
        <dbReference type="Proteomes" id="UP001054837"/>
    </source>
</evidence>
<dbReference type="Proteomes" id="UP001054837">
    <property type="component" value="Unassembled WGS sequence"/>
</dbReference>
<name>A0AAV4T1Z8_9ARAC</name>
<protein>
    <recommendedName>
        <fullName evidence="4">Secreted protein</fullName>
    </recommendedName>
</protein>
<organism evidence="2 3">
    <name type="scientific">Caerostris darwini</name>
    <dbReference type="NCBI Taxonomy" id="1538125"/>
    <lineage>
        <taxon>Eukaryota</taxon>
        <taxon>Metazoa</taxon>
        <taxon>Ecdysozoa</taxon>
        <taxon>Arthropoda</taxon>
        <taxon>Chelicerata</taxon>
        <taxon>Arachnida</taxon>
        <taxon>Araneae</taxon>
        <taxon>Araneomorphae</taxon>
        <taxon>Entelegynae</taxon>
        <taxon>Araneoidea</taxon>
        <taxon>Araneidae</taxon>
        <taxon>Caerostris</taxon>
    </lineage>
</organism>
<accession>A0AAV4T1Z8</accession>
<keyword evidence="1" id="KW-0732">Signal</keyword>
<dbReference type="EMBL" id="BPLQ01008891">
    <property type="protein sequence ID" value="GIY40144.1"/>
    <property type="molecule type" value="Genomic_DNA"/>
</dbReference>
<feature type="signal peptide" evidence="1">
    <location>
        <begin position="1"/>
        <end position="22"/>
    </location>
</feature>
<gene>
    <name evidence="2" type="ORF">CDAR_424061</name>
</gene>
<evidence type="ECO:0008006" key="4">
    <source>
        <dbReference type="Google" id="ProtNLM"/>
    </source>
</evidence>